<evidence type="ECO:0000313" key="2">
    <source>
        <dbReference type="EMBL" id="GIL65827.1"/>
    </source>
</evidence>
<evidence type="ECO:0000313" key="3">
    <source>
        <dbReference type="Proteomes" id="UP000747399"/>
    </source>
</evidence>
<feature type="region of interest" description="Disordered" evidence="1">
    <location>
        <begin position="1"/>
        <end position="45"/>
    </location>
</feature>
<comment type="caution">
    <text evidence="2">The sequence shown here is derived from an EMBL/GenBank/DDBJ whole genome shotgun (WGS) entry which is preliminary data.</text>
</comment>
<dbReference type="EMBL" id="BNCO01000079">
    <property type="protein sequence ID" value="GIL65827.1"/>
    <property type="molecule type" value="Genomic_DNA"/>
</dbReference>
<accession>A0A8J4BPE5</accession>
<gene>
    <name evidence="2" type="ORF">Vafri_19473</name>
</gene>
<dbReference type="Proteomes" id="UP000747399">
    <property type="component" value="Unassembled WGS sequence"/>
</dbReference>
<reference evidence="2" key="1">
    <citation type="journal article" date="2021" name="Proc. Natl. Acad. Sci. U.S.A.">
        <title>Three genomes in the algal genus Volvox reveal the fate of a haploid sex-determining region after a transition to homothallism.</title>
        <authorList>
            <person name="Yamamoto K."/>
            <person name="Hamaji T."/>
            <person name="Kawai-Toyooka H."/>
            <person name="Matsuzaki R."/>
            <person name="Takahashi F."/>
            <person name="Nishimura Y."/>
            <person name="Kawachi M."/>
            <person name="Noguchi H."/>
            <person name="Minakuchi Y."/>
            <person name="Umen J.G."/>
            <person name="Toyoda A."/>
            <person name="Nozaki H."/>
        </authorList>
    </citation>
    <scope>NUCLEOTIDE SEQUENCE</scope>
    <source>
        <strain evidence="2">NIES-3780</strain>
    </source>
</reference>
<feature type="compositionally biased region" description="Pro residues" evidence="1">
    <location>
        <begin position="17"/>
        <end position="37"/>
    </location>
</feature>
<sequence length="139" mass="14858">MASGFPSPPAQSIHPLPELPPPPPSPSPSMPLQPPGMTPAGMTAEYKGRLRLNSLQLPWTLLPVPGWTHDVALLAVMLLPSLRVEPQHPGHSSLGSTVQGASLPRLPGGRPAFATIGPWKPPFAAVIMDPRVRFRKRVP</sequence>
<dbReference type="AlphaFoldDB" id="A0A8J4BPE5"/>
<evidence type="ECO:0000256" key="1">
    <source>
        <dbReference type="SAM" id="MobiDB-lite"/>
    </source>
</evidence>
<name>A0A8J4BPE5_9CHLO</name>
<proteinExistence type="predicted"/>
<protein>
    <submittedName>
        <fullName evidence="2">Uncharacterized protein</fullName>
    </submittedName>
</protein>
<keyword evidence="3" id="KW-1185">Reference proteome</keyword>
<organism evidence="2 3">
    <name type="scientific">Volvox africanus</name>
    <dbReference type="NCBI Taxonomy" id="51714"/>
    <lineage>
        <taxon>Eukaryota</taxon>
        <taxon>Viridiplantae</taxon>
        <taxon>Chlorophyta</taxon>
        <taxon>core chlorophytes</taxon>
        <taxon>Chlorophyceae</taxon>
        <taxon>CS clade</taxon>
        <taxon>Chlamydomonadales</taxon>
        <taxon>Volvocaceae</taxon>
        <taxon>Volvox</taxon>
    </lineage>
</organism>